<dbReference type="PANTHER" id="PTHR11347">
    <property type="entry name" value="CYCLIC NUCLEOTIDE PHOSPHODIESTERASE"/>
    <property type="match status" value="1"/>
</dbReference>
<dbReference type="AlphaFoldDB" id="A0A077X3A4"/>
<dbReference type="Gene3D" id="1.10.1300.10">
    <property type="entry name" value="3'5'-cyclic nucleotide phosphodiesterase, catalytic domain"/>
    <property type="match status" value="1"/>
</dbReference>
<dbReference type="CDD" id="cd00077">
    <property type="entry name" value="HDc"/>
    <property type="match status" value="1"/>
</dbReference>
<dbReference type="GO" id="GO:0007165">
    <property type="term" value="P:signal transduction"/>
    <property type="evidence" value="ECO:0007669"/>
    <property type="project" value="InterPro"/>
</dbReference>
<evidence type="ECO:0000259" key="3">
    <source>
        <dbReference type="PROSITE" id="PS51845"/>
    </source>
</evidence>
<dbReference type="PROSITE" id="PS51845">
    <property type="entry name" value="PDEASE_I_2"/>
    <property type="match status" value="1"/>
</dbReference>
<protein>
    <recommendedName>
        <fullName evidence="3">PDEase domain-containing protein</fullName>
    </recommendedName>
</protein>
<dbReference type="GO" id="GO:0046872">
    <property type="term" value="F:metal ion binding"/>
    <property type="evidence" value="ECO:0007669"/>
    <property type="project" value="UniProtKB-KW"/>
</dbReference>
<accession>A0A077X3A4</accession>
<dbReference type="InterPro" id="IPR003607">
    <property type="entry name" value="HD/PDEase_dom"/>
</dbReference>
<evidence type="ECO:0000313" key="4">
    <source>
        <dbReference type="EMBL" id="CDS13758.1"/>
    </source>
</evidence>
<reference evidence="4" key="1">
    <citation type="journal article" date="2014" name="Genome Announc.">
        <title>De novo whole-genome sequence and genome annotation of Lichtheimia ramosa.</title>
        <authorList>
            <person name="Linde J."/>
            <person name="Schwartze V."/>
            <person name="Binder U."/>
            <person name="Lass-Florl C."/>
            <person name="Voigt K."/>
            <person name="Horn F."/>
        </authorList>
    </citation>
    <scope>NUCLEOTIDE SEQUENCE</scope>
    <source>
        <strain evidence="4">JMRC FSU:6197</strain>
    </source>
</reference>
<dbReference type="Pfam" id="PF00233">
    <property type="entry name" value="PDEase_I"/>
    <property type="match status" value="1"/>
</dbReference>
<dbReference type="SUPFAM" id="SSF52172">
    <property type="entry name" value="CheY-like"/>
    <property type="match status" value="1"/>
</dbReference>
<feature type="domain" description="PDEase" evidence="3">
    <location>
        <begin position="204"/>
        <end position="393"/>
    </location>
</feature>
<dbReference type="OrthoDB" id="546632at2759"/>
<dbReference type="GO" id="GO:0004114">
    <property type="term" value="F:3',5'-cyclic-nucleotide phosphodiesterase activity"/>
    <property type="evidence" value="ECO:0007669"/>
    <property type="project" value="InterPro"/>
</dbReference>
<dbReference type="InterPro" id="IPR002073">
    <property type="entry name" value="PDEase_catalytic_dom"/>
</dbReference>
<name>A0A077X3A4_9FUNG</name>
<dbReference type="SUPFAM" id="SSF109604">
    <property type="entry name" value="HD-domain/PDEase-like"/>
    <property type="match status" value="1"/>
</dbReference>
<keyword evidence="2" id="KW-0378">Hydrolase</keyword>
<organism evidence="4">
    <name type="scientific">Lichtheimia ramosa</name>
    <dbReference type="NCBI Taxonomy" id="688394"/>
    <lineage>
        <taxon>Eukaryota</taxon>
        <taxon>Fungi</taxon>
        <taxon>Fungi incertae sedis</taxon>
        <taxon>Mucoromycota</taxon>
        <taxon>Mucoromycotina</taxon>
        <taxon>Mucoromycetes</taxon>
        <taxon>Mucorales</taxon>
        <taxon>Lichtheimiaceae</taxon>
        <taxon>Lichtheimia</taxon>
    </lineage>
</organism>
<proteinExistence type="predicted"/>
<dbReference type="EMBL" id="LK023385">
    <property type="protein sequence ID" value="CDS13758.1"/>
    <property type="molecule type" value="Genomic_DNA"/>
</dbReference>
<evidence type="ECO:0000256" key="1">
    <source>
        <dbReference type="ARBA" id="ARBA00022723"/>
    </source>
</evidence>
<sequence length="393" mass="43651">MDPSQCSIDVVFHPAPAPFLIENNDNDDQSLKQPEYAAKLESVFGQVFYHTNLSTAFERVQHASTPTILLIDLDNTSSATTIHDDNDDDTVYSYSCSYSCTPSSSTALNDPRLFLIRNSVCTVPDTVPVIVCGTDDNTPFMIECMHAGAVDYLLKPLPMTVIKTLFLKLHRCRPDSKMHQVASFFPSSPSLPDNAMSAASTLCSDDALQHRIQDIFNIYASPSTTPRVSGFRGLSAERATLLKHKVSSWDFNPFDFSHDDLVYCAYLIFEQALVLPGLFQLPISQGVYQLYDFIIELSGAYHDGNPYHNFAHAIDVLQCLYYFLCRLGLLSFANKSQDTNHHHHQSLPQHILRPKDIFALLIAAIGHDAAHPGVNNAFLASTGSARALCYTYS</sequence>
<keyword evidence="1" id="KW-0479">Metal-binding</keyword>
<evidence type="ECO:0000256" key="2">
    <source>
        <dbReference type="ARBA" id="ARBA00022801"/>
    </source>
</evidence>
<dbReference type="InterPro" id="IPR036971">
    <property type="entry name" value="PDEase_catalytic_dom_sf"/>
</dbReference>
<gene>
    <name evidence="4" type="ORF">LRAMOSA05932</name>
</gene>
<dbReference type="InterPro" id="IPR011006">
    <property type="entry name" value="CheY-like_superfamily"/>
</dbReference>
<dbReference type="Gene3D" id="3.40.50.2300">
    <property type="match status" value="1"/>
</dbReference>